<dbReference type="EMBL" id="KD001604">
    <property type="protein sequence ID" value="EMS68840.1"/>
    <property type="molecule type" value="Genomic_DNA"/>
</dbReference>
<evidence type="ECO:0000313" key="1">
    <source>
        <dbReference type="EMBL" id="EMS68840.1"/>
    </source>
</evidence>
<proteinExistence type="predicted"/>
<gene>
    <name evidence="1" type="ORF">TRIUR3_19646</name>
</gene>
<accession>M8AUC0</accession>
<dbReference type="AlphaFoldDB" id="M8AUC0"/>
<organism evidence="1">
    <name type="scientific">Triticum urartu</name>
    <name type="common">Red wild einkorn</name>
    <name type="synonym">Crithodium urartu</name>
    <dbReference type="NCBI Taxonomy" id="4572"/>
    <lineage>
        <taxon>Eukaryota</taxon>
        <taxon>Viridiplantae</taxon>
        <taxon>Streptophyta</taxon>
        <taxon>Embryophyta</taxon>
        <taxon>Tracheophyta</taxon>
        <taxon>Spermatophyta</taxon>
        <taxon>Magnoliopsida</taxon>
        <taxon>Liliopsida</taxon>
        <taxon>Poales</taxon>
        <taxon>Poaceae</taxon>
        <taxon>BOP clade</taxon>
        <taxon>Pooideae</taxon>
        <taxon>Triticodae</taxon>
        <taxon>Triticeae</taxon>
        <taxon>Triticinae</taxon>
        <taxon>Triticum</taxon>
    </lineage>
</organism>
<sequence>MEDCLHGYYTNSCRYSSSSSSGVRRLVVSDHLLPTTQRLRGASLPASSAHRAAAQQCKPAPQVAYTQSFQYGQAMAH</sequence>
<name>M8AUC0_TRIUA</name>
<reference evidence="1" key="1">
    <citation type="journal article" date="2013" name="Nature">
        <title>Draft genome of the wheat A-genome progenitor Triticum urartu.</title>
        <authorList>
            <person name="Ling H.Q."/>
            <person name="Zhao S."/>
            <person name="Liu D."/>
            <person name="Wang J."/>
            <person name="Sun H."/>
            <person name="Zhang C."/>
            <person name="Fan H."/>
            <person name="Li D."/>
            <person name="Dong L."/>
            <person name="Tao Y."/>
            <person name="Gao C."/>
            <person name="Wu H."/>
            <person name="Li Y."/>
            <person name="Cui Y."/>
            <person name="Guo X."/>
            <person name="Zheng S."/>
            <person name="Wang B."/>
            <person name="Yu K."/>
            <person name="Liang Q."/>
            <person name="Yang W."/>
            <person name="Lou X."/>
            <person name="Chen J."/>
            <person name="Feng M."/>
            <person name="Jian J."/>
            <person name="Zhang X."/>
            <person name="Luo G."/>
            <person name="Jiang Y."/>
            <person name="Liu J."/>
            <person name="Wang Z."/>
            <person name="Sha Y."/>
            <person name="Zhang B."/>
            <person name="Wu H."/>
            <person name="Tang D."/>
            <person name="Shen Q."/>
            <person name="Xue P."/>
            <person name="Zou S."/>
            <person name="Wang X."/>
            <person name="Liu X."/>
            <person name="Wang F."/>
            <person name="Yang Y."/>
            <person name="An X."/>
            <person name="Dong Z."/>
            <person name="Zhang K."/>
            <person name="Zhang X."/>
            <person name="Luo M.C."/>
            <person name="Dvorak J."/>
            <person name="Tong Y."/>
            <person name="Wang J."/>
            <person name="Yang H."/>
            <person name="Li Z."/>
            <person name="Wang D."/>
            <person name="Zhang A."/>
            <person name="Wang J."/>
        </authorList>
    </citation>
    <scope>NUCLEOTIDE SEQUENCE</scope>
</reference>
<protein>
    <submittedName>
        <fullName evidence="1">Uncharacterized protein</fullName>
    </submittedName>
</protein>